<keyword evidence="5" id="KW-1185">Reference proteome</keyword>
<dbReference type="RefSeq" id="WP_076584736.1">
    <property type="nucleotide sequence ID" value="NZ_FTLW01000001.1"/>
</dbReference>
<gene>
    <name evidence="4" type="ORF">SAMN05421546_0344</name>
</gene>
<dbReference type="PIRSF" id="PIRSF028415">
    <property type="entry name" value="UCP028415"/>
    <property type="match status" value="1"/>
</dbReference>
<reference evidence="5" key="1">
    <citation type="submission" date="2017-01" db="EMBL/GenBank/DDBJ databases">
        <authorList>
            <person name="Varghese N."/>
            <person name="Submissions S."/>
        </authorList>
    </citation>
    <scope>NUCLEOTIDE SEQUENCE [LARGE SCALE GENOMIC DNA]</scope>
    <source>
        <strain evidence="5">UM1</strain>
    </source>
</reference>
<dbReference type="STRING" id="1604334.SAMN05421546_0344"/>
<evidence type="ECO:0000313" key="4">
    <source>
        <dbReference type="EMBL" id="SIP94353.1"/>
    </source>
</evidence>
<dbReference type="PROSITE" id="PS51257">
    <property type="entry name" value="PROKAR_LIPOPROTEIN"/>
    <property type="match status" value="1"/>
</dbReference>
<keyword evidence="2" id="KW-0732">Signal</keyword>
<feature type="domain" description="DUF2272" evidence="3">
    <location>
        <begin position="110"/>
        <end position="325"/>
    </location>
</feature>
<feature type="region of interest" description="Disordered" evidence="1">
    <location>
        <begin position="24"/>
        <end position="56"/>
    </location>
</feature>
<dbReference type="EMBL" id="FTLW01000001">
    <property type="protein sequence ID" value="SIP94353.1"/>
    <property type="molecule type" value="Genomic_DNA"/>
</dbReference>
<feature type="compositionally biased region" description="Pro residues" evidence="1">
    <location>
        <begin position="26"/>
        <end position="43"/>
    </location>
</feature>
<dbReference type="OrthoDB" id="8836344at2"/>
<dbReference type="Proteomes" id="UP000241788">
    <property type="component" value="Unassembled WGS sequence"/>
</dbReference>
<feature type="chain" id="PRO_5012817119" description="DUF2272 domain-containing protein" evidence="2">
    <location>
        <begin position="23"/>
        <end position="328"/>
    </location>
</feature>
<evidence type="ECO:0000256" key="1">
    <source>
        <dbReference type="SAM" id="MobiDB-lite"/>
    </source>
</evidence>
<evidence type="ECO:0000313" key="5">
    <source>
        <dbReference type="Proteomes" id="UP000241788"/>
    </source>
</evidence>
<dbReference type="InterPro" id="IPR019262">
    <property type="entry name" value="DUF2272"/>
</dbReference>
<proteinExistence type="predicted"/>
<name>A0A1N6NQN0_9GAMM</name>
<evidence type="ECO:0000259" key="3">
    <source>
        <dbReference type="Pfam" id="PF10030"/>
    </source>
</evidence>
<protein>
    <recommendedName>
        <fullName evidence="3">DUF2272 domain-containing protein</fullName>
    </recommendedName>
</protein>
<accession>A0A1N6NQN0</accession>
<dbReference type="AlphaFoldDB" id="A0A1N6NQN0"/>
<organism evidence="4 5">
    <name type="scientific">Solilutibacter tolerans</name>
    <dbReference type="NCBI Taxonomy" id="1604334"/>
    <lineage>
        <taxon>Bacteria</taxon>
        <taxon>Pseudomonadati</taxon>
        <taxon>Pseudomonadota</taxon>
        <taxon>Gammaproteobacteria</taxon>
        <taxon>Lysobacterales</taxon>
        <taxon>Lysobacteraceae</taxon>
        <taxon>Solilutibacter</taxon>
    </lineage>
</organism>
<feature type="signal peptide" evidence="2">
    <location>
        <begin position="1"/>
        <end position="22"/>
    </location>
</feature>
<dbReference type="Pfam" id="PF10030">
    <property type="entry name" value="DUF2272"/>
    <property type="match status" value="1"/>
</dbReference>
<sequence length="328" mass="35856">MKKHSTRPLLLAFGMSMLAACASTPKPAPKPDGVPVTPQPTTPQTPTQTQTPMYRVPPMQFPAGTPTASRITQIALREHVAWYQPFIDTNGRLASRRVSEAERSKLNDGDEPWARVVAYWRDSGTLYEMVNSNQGGAYQCQNPYTSNFARNECRGFVVDTAWSAAFISYVMAQAGVQGFRTSPRHIDYIRAAYRGDATSPYSFQDPNQTPIQPGDMLCYVRNSSSVVGHGGLQTFLSGSNAGLQSHCDIAVSLKGNQVWMVGGNVANMVTMRKLTLDAGGRALLPRPISTTWMGTDEDGQDPSCSPANEASCSMNRQNWAVLLKLTRP</sequence>
<dbReference type="InterPro" id="IPR014545">
    <property type="entry name" value="UCP028415"/>
</dbReference>
<evidence type="ECO:0000256" key="2">
    <source>
        <dbReference type="SAM" id="SignalP"/>
    </source>
</evidence>